<protein>
    <submittedName>
        <fullName evidence="1">Uncharacterized protein</fullName>
    </submittedName>
</protein>
<reference evidence="1 2" key="1">
    <citation type="journal article" date="2015" name="Nature">
        <title>rRNA introns, odd ribosomes, and small enigmatic genomes across a large radiation of phyla.</title>
        <authorList>
            <person name="Brown C.T."/>
            <person name="Hug L.A."/>
            <person name="Thomas B.C."/>
            <person name="Sharon I."/>
            <person name="Castelle C.J."/>
            <person name="Singh A."/>
            <person name="Wilkins M.J."/>
            <person name="Williams K.H."/>
            <person name="Banfield J.F."/>
        </authorList>
    </citation>
    <scope>NUCLEOTIDE SEQUENCE [LARGE SCALE GENOMIC DNA]</scope>
</reference>
<comment type="caution">
    <text evidence="1">The sequence shown here is derived from an EMBL/GenBank/DDBJ whole genome shotgun (WGS) entry which is preliminary data.</text>
</comment>
<proteinExistence type="predicted"/>
<accession>A0A0G1VXU4</accession>
<dbReference type="Proteomes" id="UP000034588">
    <property type="component" value="Unassembled WGS sequence"/>
</dbReference>
<organism evidence="1 2">
    <name type="scientific">Candidatus Gottesmanbacteria bacterium GW2011_GWB1_49_7</name>
    <dbReference type="NCBI Taxonomy" id="1618448"/>
    <lineage>
        <taxon>Bacteria</taxon>
        <taxon>Candidatus Gottesmaniibacteriota</taxon>
    </lineage>
</organism>
<gene>
    <name evidence="1" type="ORF">UY48_C0025G0004</name>
</gene>
<evidence type="ECO:0000313" key="1">
    <source>
        <dbReference type="EMBL" id="KKW11135.1"/>
    </source>
</evidence>
<name>A0A0G1VXU4_9BACT</name>
<evidence type="ECO:0000313" key="2">
    <source>
        <dbReference type="Proteomes" id="UP000034588"/>
    </source>
</evidence>
<sequence length="70" mass="7735">MFKNIIAPMQAWLLSQGKCVGCGRLLEKKAEKSLPAGRQGLVQVTCVCGRVYMYDTAGGKFRRATLDEIK</sequence>
<dbReference type="EMBL" id="LCQD01000025">
    <property type="protein sequence ID" value="KKW11135.1"/>
    <property type="molecule type" value="Genomic_DNA"/>
</dbReference>
<dbReference type="AlphaFoldDB" id="A0A0G1VXU4"/>